<accession>A0ABN2RSN9</accession>
<evidence type="ECO:0000256" key="1">
    <source>
        <dbReference type="SAM" id="Phobius"/>
    </source>
</evidence>
<dbReference type="RefSeq" id="WP_344057916.1">
    <property type="nucleotide sequence ID" value="NZ_BAAAOH010000001.1"/>
</dbReference>
<comment type="caution">
    <text evidence="2">The sequence shown here is derived from an EMBL/GenBank/DDBJ whole genome shotgun (WGS) entry which is preliminary data.</text>
</comment>
<proteinExistence type="predicted"/>
<dbReference type="Proteomes" id="UP001500326">
    <property type="component" value="Unassembled WGS sequence"/>
</dbReference>
<gene>
    <name evidence="2" type="ORF">GCM10009777_03370</name>
</gene>
<keyword evidence="1" id="KW-0812">Transmembrane</keyword>
<feature type="transmembrane region" description="Helical" evidence="1">
    <location>
        <begin position="41"/>
        <end position="58"/>
    </location>
</feature>
<evidence type="ECO:0000313" key="3">
    <source>
        <dbReference type="Proteomes" id="UP001500326"/>
    </source>
</evidence>
<sequence>MTKRNAVPVVAVVAATALAWCGFFVHNMAEFPGQTIPTPDSLFPTLVWMAALALWLVPTTRTAGAWMLLAWAVINLVGGAISVLPLPFLPFDPEQTVEHYAFHGLYAATQLPLIGLTAVWLSRRARARARSGLSRGVRDSG</sequence>
<evidence type="ECO:0000313" key="2">
    <source>
        <dbReference type="EMBL" id="GAA1974250.1"/>
    </source>
</evidence>
<feature type="transmembrane region" description="Helical" evidence="1">
    <location>
        <begin position="65"/>
        <end position="88"/>
    </location>
</feature>
<protein>
    <submittedName>
        <fullName evidence="2">Uncharacterized protein</fullName>
    </submittedName>
</protein>
<keyword evidence="1" id="KW-0472">Membrane</keyword>
<keyword evidence="1" id="KW-1133">Transmembrane helix</keyword>
<keyword evidence="3" id="KW-1185">Reference proteome</keyword>
<feature type="transmembrane region" description="Helical" evidence="1">
    <location>
        <begin position="100"/>
        <end position="121"/>
    </location>
</feature>
<reference evidence="2 3" key="1">
    <citation type="journal article" date="2019" name="Int. J. Syst. Evol. Microbiol.">
        <title>The Global Catalogue of Microorganisms (GCM) 10K type strain sequencing project: providing services to taxonomists for standard genome sequencing and annotation.</title>
        <authorList>
            <consortium name="The Broad Institute Genomics Platform"/>
            <consortium name="The Broad Institute Genome Sequencing Center for Infectious Disease"/>
            <person name="Wu L."/>
            <person name="Ma J."/>
        </authorList>
    </citation>
    <scope>NUCLEOTIDE SEQUENCE [LARGE SCALE GENOMIC DNA]</scope>
    <source>
        <strain evidence="2 3">JCM 14902</strain>
    </source>
</reference>
<name>A0ABN2RSN9_9MICO</name>
<dbReference type="EMBL" id="BAAAOH010000001">
    <property type="protein sequence ID" value="GAA1974250.1"/>
    <property type="molecule type" value="Genomic_DNA"/>
</dbReference>
<organism evidence="2 3">
    <name type="scientific">Microbacterium pumilum</name>
    <dbReference type="NCBI Taxonomy" id="344165"/>
    <lineage>
        <taxon>Bacteria</taxon>
        <taxon>Bacillati</taxon>
        <taxon>Actinomycetota</taxon>
        <taxon>Actinomycetes</taxon>
        <taxon>Micrococcales</taxon>
        <taxon>Microbacteriaceae</taxon>
        <taxon>Microbacterium</taxon>
    </lineage>
</organism>
<feature type="transmembrane region" description="Helical" evidence="1">
    <location>
        <begin position="7"/>
        <end position="29"/>
    </location>
</feature>